<sequence>MSEANNLKKYNRDISPTAQYDNEMSRDISLPLNTTNLESLLDSIPTPPPHGWEVKTLGEICETNIGLVYTPANVSNDEKDIIVLRSNNIQNGKIVYDDLIRVKNIKISPNKIANKGDLLMCVRNGSANLIGKTAMIDRDGVSFGAFMAIIRSKYNKFLYHLLQCDYFRNYTTQSRTSGINQISQNDIKNFKIPLPPLSVQEKILAHIQKIESSIAATQEKAKALGLELTHYIESTL</sequence>
<keyword evidence="1" id="KW-0378">Hydrolase</keyword>
<accession>A0ACC6FSZ5</accession>
<evidence type="ECO:0000313" key="2">
    <source>
        <dbReference type="Proteomes" id="UP001173802"/>
    </source>
</evidence>
<keyword evidence="1" id="KW-0255">Endonuclease</keyword>
<organism evidence="1 2">
    <name type="scientific">Helicobacter zhangjianzhongii</name>
    <dbReference type="NCBI Taxonomy" id="2974574"/>
    <lineage>
        <taxon>Bacteria</taxon>
        <taxon>Pseudomonadati</taxon>
        <taxon>Campylobacterota</taxon>
        <taxon>Epsilonproteobacteria</taxon>
        <taxon>Campylobacterales</taxon>
        <taxon>Helicobacteraceae</taxon>
        <taxon>Helicobacter</taxon>
    </lineage>
</organism>
<dbReference type="EMBL" id="JANURN010000003">
    <property type="protein sequence ID" value="MDL0081811.1"/>
    <property type="molecule type" value="Genomic_DNA"/>
</dbReference>
<gene>
    <name evidence="1" type="ORF">NYG90_03805</name>
</gene>
<keyword evidence="2" id="KW-1185">Reference proteome</keyword>
<protein>
    <submittedName>
        <fullName evidence="1">Restriction endonuclease subunit S</fullName>
        <ecNumber evidence="1">3.1.21.-</ecNumber>
    </submittedName>
</protein>
<evidence type="ECO:0000313" key="1">
    <source>
        <dbReference type="EMBL" id="MDL0081811.1"/>
    </source>
</evidence>
<comment type="caution">
    <text evidence="1">The sequence shown here is derived from an EMBL/GenBank/DDBJ whole genome shotgun (WGS) entry which is preliminary data.</text>
</comment>
<dbReference type="Proteomes" id="UP001173802">
    <property type="component" value="Unassembled WGS sequence"/>
</dbReference>
<proteinExistence type="predicted"/>
<dbReference type="EC" id="3.1.21.-" evidence="1"/>
<name>A0ACC6FSZ5_9HELI</name>
<reference evidence="1 2" key="1">
    <citation type="journal article" date="2023" name="Microorganisms">
        <title>Isolation and Genomic Characteristics of Cat-Borne Campylobacter felis sp. nov. and Sheep-Borne Campylobacter ovis sp. nov.</title>
        <authorList>
            <person name="Wang H."/>
            <person name="Li Y."/>
            <person name="Gu Y."/>
            <person name="Zhou G."/>
            <person name="Chen X."/>
            <person name="Zhang X."/>
            <person name="Shao Z."/>
            <person name="Zhang J."/>
            <person name="Zhang M."/>
        </authorList>
    </citation>
    <scope>NUCLEOTIDE SEQUENCE [LARGE SCALE GENOMIC DNA]</scope>
    <source>
        <strain evidence="1 2">XJK30-2</strain>
    </source>
</reference>
<keyword evidence="1" id="KW-0540">Nuclease</keyword>